<dbReference type="EC" id="1.13.12.19" evidence="4"/>
<dbReference type="InterPro" id="IPR005123">
    <property type="entry name" value="Oxoglu/Fe-dep_dioxygenase_dom"/>
</dbReference>
<dbReference type="RefSeq" id="WP_237486543.1">
    <property type="nucleotide sequence ID" value="NZ_CAKLCM010000003.1"/>
</dbReference>
<keyword evidence="14" id="KW-1185">Reference proteome</keyword>
<evidence type="ECO:0000256" key="9">
    <source>
        <dbReference type="ARBA" id="ARBA00047725"/>
    </source>
</evidence>
<dbReference type="EMBL" id="CAKLCM010000003">
    <property type="protein sequence ID" value="CAH0530022.1"/>
    <property type="molecule type" value="Genomic_DNA"/>
</dbReference>
<sequence>MNANLPIIDISALANPDTNQWNDVIEAIDKACRDTGFFYVTGHGIPEQQFSSVEAMASQFFALSEQEKQKINIQHSGNHRGWGQVSAEQLDPNGPKDFKETFDMALDLSPFHPQVGRCPDLYGPNQYPNLEGFVPLVQQHYELTMQVGLRILKAMAIALKQPENFFTQSFNYPVSVLRFIHYPPQEKMSNGAGAHTDYGCITLLYQDQTGGLQVQGMDGEWVDALPVENSFVVNIGDLMQRWTNDRYKSTAHRVMSPTQGVTRFSMPFFVEPDFDTLVETLDSCLVPGEQTQYPPITAGDWILSRFSDTYEYRSPESESESFL</sequence>
<evidence type="ECO:0000256" key="10">
    <source>
        <dbReference type="ARBA" id="ARBA00049359"/>
    </source>
</evidence>
<dbReference type="Pfam" id="PF03171">
    <property type="entry name" value="2OG-FeII_Oxy"/>
    <property type="match status" value="1"/>
</dbReference>
<evidence type="ECO:0000256" key="3">
    <source>
        <dbReference type="ARBA" id="ARBA00012293"/>
    </source>
</evidence>
<dbReference type="InterPro" id="IPR050231">
    <property type="entry name" value="Iron_ascorbate_oxido_reductase"/>
</dbReference>
<evidence type="ECO:0000256" key="8">
    <source>
        <dbReference type="ARBA" id="ARBA00031282"/>
    </source>
</evidence>
<comment type="similarity">
    <text evidence="11">Belongs to the iron/ascorbate-dependent oxidoreductase family.</text>
</comment>
<evidence type="ECO:0000256" key="2">
    <source>
        <dbReference type="ARBA" id="ARBA00004767"/>
    </source>
</evidence>
<evidence type="ECO:0000313" key="14">
    <source>
        <dbReference type="Proteomes" id="UP000838160"/>
    </source>
</evidence>
<dbReference type="Gene3D" id="2.60.120.330">
    <property type="entry name" value="B-lactam Antibiotic, Isopenicillin N Synthase, Chain"/>
    <property type="match status" value="1"/>
</dbReference>
<dbReference type="Proteomes" id="UP000838160">
    <property type="component" value="Unassembled WGS sequence"/>
</dbReference>
<evidence type="ECO:0000256" key="5">
    <source>
        <dbReference type="ARBA" id="ARBA00019045"/>
    </source>
</evidence>
<dbReference type="Pfam" id="PF14226">
    <property type="entry name" value="DIOX_N"/>
    <property type="match status" value="1"/>
</dbReference>
<dbReference type="PROSITE" id="PS51471">
    <property type="entry name" value="FE2OG_OXY"/>
    <property type="match status" value="1"/>
</dbReference>
<comment type="cofactor">
    <cofactor evidence="1">
        <name>Fe(2+)</name>
        <dbReference type="ChEBI" id="CHEBI:29033"/>
    </cofactor>
</comment>
<evidence type="ECO:0000256" key="7">
    <source>
        <dbReference type="ARBA" id="ARBA00031011"/>
    </source>
</evidence>
<evidence type="ECO:0000256" key="6">
    <source>
        <dbReference type="ARBA" id="ARBA00022666"/>
    </source>
</evidence>
<evidence type="ECO:0000259" key="12">
    <source>
        <dbReference type="PROSITE" id="PS51471"/>
    </source>
</evidence>
<keyword evidence="11" id="KW-0408">Iron</keyword>
<dbReference type="SUPFAM" id="SSF51197">
    <property type="entry name" value="Clavaminate synthase-like"/>
    <property type="match status" value="1"/>
</dbReference>
<dbReference type="GO" id="GO:0051213">
    <property type="term" value="F:dioxygenase activity"/>
    <property type="evidence" value="ECO:0007669"/>
    <property type="project" value="UniProtKB-KW"/>
</dbReference>
<keyword evidence="11 13" id="KW-0560">Oxidoreductase</keyword>
<protein>
    <recommendedName>
        <fullName evidence="5">2-oxoglutarate-dependent ethylene/succinate-forming enzyme</fullName>
        <ecNumber evidence="4">1.13.12.19</ecNumber>
        <ecNumber evidence="3">1.14.20.7</ecNumber>
    </recommendedName>
    <alternativeName>
        <fullName evidence="7">2-oxoglutarate dioxygenase (ethylene-forming)</fullName>
    </alternativeName>
    <alternativeName>
        <fullName evidence="8">2-oxoglutarate/L-arginine monooxygenase/decarboxylase (succinate-forming)</fullName>
    </alternativeName>
</protein>
<dbReference type="InterPro" id="IPR044861">
    <property type="entry name" value="IPNS-like_FE2OG_OXY"/>
</dbReference>
<dbReference type="PRINTS" id="PR00682">
    <property type="entry name" value="IPNSYNTHASE"/>
</dbReference>
<keyword evidence="13" id="KW-0223">Dioxygenase</keyword>
<comment type="catalytic activity">
    <reaction evidence="10">
        <text>L-arginine + 2-oxoglutarate + O2 = guanidine + L-glutamate 5-semialdehyde + succinate + CO2</text>
        <dbReference type="Rhea" id="RHEA:31535"/>
        <dbReference type="ChEBI" id="CHEBI:15379"/>
        <dbReference type="ChEBI" id="CHEBI:16526"/>
        <dbReference type="ChEBI" id="CHEBI:16810"/>
        <dbReference type="ChEBI" id="CHEBI:30031"/>
        <dbReference type="ChEBI" id="CHEBI:30087"/>
        <dbReference type="ChEBI" id="CHEBI:32682"/>
        <dbReference type="ChEBI" id="CHEBI:58066"/>
        <dbReference type="EC" id="1.14.20.7"/>
    </reaction>
</comment>
<name>A0ABN8DQN9_9VIBR</name>
<feature type="domain" description="Fe2OG dioxygenase" evidence="12">
    <location>
        <begin position="172"/>
        <end position="272"/>
    </location>
</feature>
<dbReference type="InterPro" id="IPR027443">
    <property type="entry name" value="IPNS-like_sf"/>
</dbReference>
<comment type="catalytic activity">
    <reaction evidence="9">
        <text>2-oxoglutarate + O2 + 2 H(+) = ethene + 3 CO2 + H2O</text>
        <dbReference type="Rhea" id="RHEA:31523"/>
        <dbReference type="ChEBI" id="CHEBI:15377"/>
        <dbReference type="ChEBI" id="CHEBI:15378"/>
        <dbReference type="ChEBI" id="CHEBI:15379"/>
        <dbReference type="ChEBI" id="CHEBI:16526"/>
        <dbReference type="ChEBI" id="CHEBI:16810"/>
        <dbReference type="ChEBI" id="CHEBI:18153"/>
        <dbReference type="EC" id="1.13.12.19"/>
    </reaction>
</comment>
<evidence type="ECO:0000256" key="1">
    <source>
        <dbReference type="ARBA" id="ARBA00001954"/>
    </source>
</evidence>
<evidence type="ECO:0000256" key="11">
    <source>
        <dbReference type="RuleBase" id="RU003682"/>
    </source>
</evidence>
<dbReference type="InterPro" id="IPR026992">
    <property type="entry name" value="DIOX_N"/>
</dbReference>
<comment type="caution">
    <text evidence="13">The sequence shown here is derived from an EMBL/GenBank/DDBJ whole genome shotgun (WGS) entry which is preliminary data.</text>
</comment>
<accession>A0ABN8DQN9</accession>
<evidence type="ECO:0000256" key="4">
    <source>
        <dbReference type="ARBA" id="ARBA00012531"/>
    </source>
</evidence>
<dbReference type="EC" id="1.14.20.7" evidence="3"/>
<gene>
    <name evidence="13" type="primary">vldW_1</name>
    <name evidence="13" type="ORF">VHP8226_03748</name>
</gene>
<proteinExistence type="inferred from homology"/>
<keyword evidence="6" id="KW-0266">Ethylene biosynthesis</keyword>
<reference evidence="13" key="1">
    <citation type="submission" date="2021-12" db="EMBL/GenBank/DDBJ databases">
        <authorList>
            <person name="Rodrigo-Torres L."/>
            <person name="Arahal R. D."/>
            <person name="Lucena T."/>
        </authorList>
    </citation>
    <scope>NUCLEOTIDE SEQUENCE</scope>
    <source>
        <strain evidence="13">CECT 8226</strain>
    </source>
</reference>
<keyword evidence="11" id="KW-0479">Metal-binding</keyword>
<organism evidence="13 14">
    <name type="scientific">Vibrio hippocampi</name>
    <dbReference type="NCBI Taxonomy" id="654686"/>
    <lineage>
        <taxon>Bacteria</taxon>
        <taxon>Pseudomonadati</taxon>
        <taxon>Pseudomonadota</taxon>
        <taxon>Gammaproteobacteria</taxon>
        <taxon>Vibrionales</taxon>
        <taxon>Vibrionaceae</taxon>
        <taxon>Vibrio</taxon>
    </lineage>
</organism>
<comment type="pathway">
    <text evidence="2">Alkene biosynthesis; ethylene biosynthesis via 2-oxoglutarate.</text>
</comment>
<dbReference type="PANTHER" id="PTHR47990">
    <property type="entry name" value="2-OXOGLUTARATE (2OG) AND FE(II)-DEPENDENT OXYGENASE SUPERFAMILY PROTEIN-RELATED"/>
    <property type="match status" value="1"/>
</dbReference>
<evidence type="ECO:0000313" key="13">
    <source>
        <dbReference type="EMBL" id="CAH0530022.1"/>
    </source>
</evidence>